<gene>
    <name evidence="3" type="ORF">Tco_0683057</name>
</gene>
<evidence type="ECO:0000313" key="4">
    <source>
        <dbReference type="Proteomes" id="UP001151760"/>
    </source>
</evidence>
<dbReference type="Proteomes" id="UP001151760">
    <property type="component" value="Unassembled WGS sequence"/>
</dbReference>
<evidence type="ECO:0000256" key="2">
    <source>
        <dbReference type="SAM" id="MobiDB-lite"/>
    </source>
</evidence>
<evidence type="ECO:0000256" key="1">
    <source>
        <dbReference type="SAM" id="Coils"/>
    </source>
</evidence>
<keyword evidence="1" id="KW-0175">Coiled coil</keyword>
<dbReference type="EMBL" id="BQNB010009795">
    <property type="protein sequence ID" value="GJS68492.1"/>
    <property type="molecule type" value="Genomic_DNA"/>
</dbReference>
<name>A0ABQ4XSZ8_9ASTR</name>
<feature type="compositionally biased region" description="Basic residues" evidence="2">
    <location>
        <begin position="281"/>
        <end position="291"/>
    </location>
</feature>
<feature type="region of interest" description="Disordered" evidence="2">
    <location>
        <begin position="846"/>
        <end position="885"/>
    </location>
</feature>
<feature type="coiled-coil region" evidence="1">
    <location>
        <begin position="693"/>
        <end position="727"/>
    </location>
</feature>
<evidence type="ECO:0000313" key="3">
    <source>
        <dbReference type="EMBL" id="GJS68492.1"/>
    </source>
</evidence>
<feature type="compositionally biased region" description="Basic residues" evidence="2">
    <location>
        <begin position="331"/>
        <end position="342"/>
    </location>
</feature>
<proteinExistence type="predicted"/>
<feature type="compositionally biased region" description="Basic and acidic residues" evidence="2">
    <location>
        <begin position="607"/>
        <end position="618"/>
    </location>
</feature>
<feature type="region of interest" description="Disordered" evidence="2">
    <location>
        <begin position="385"/>
        <end position="555"/>
    </location>
</feature>
<feature type="region of interest" description="Disordered" evidence="2">
    <location>
        <begin position="652"/>
        <end position="685"/>
    </location>
</feature>
<sequence>TMTDVVHAPAMAPPVHTDEQILPRIRWVPIGKSNCYLNEEKSQPSPIFKIAMDTLKQTNFFRAFTTSSTIPAIYIQQFWNTICFDRKAWSYKCQLDEQWFDLTQDTLRDALQITPVNKNWAFSPPPTPDTLIKFVNELGYPREVINLSNVTTNDMFQPWRALATIINLCLTGKTSGFERPRALRNLAHQAQGKKKATIILIPSIRFTKLIIFHLQRLHNFHPRPESLLHLPTEEPVLGNLKFSAKGTKREVFGMTIPNELINDVIRGSDYYDAYLEKHAKAIKQTKPKPTKQSKPTEPKTKAKKPKPAPAKPQEKKRKPVSESSEAPPLAKRAKAGKVVKKRTVKSSKQLVDEFIDEGVPAAKPRLEDTEEAILQKVLEESLTDAYPTQRGPLPPVVFRETDTGKLQPLPEVPGKGKEKVGEEQAAQVLLHLQTTKKKSPTEQYIFQRHTPVPSEPAGHEESSSLYAELGLYGSDTESDEEMPSVVRSGAQDEGQAGPDPGTLDEGQAGPNPDDVAESQPLPTPSVLAGPNLEHSDVEITDPSSQPQPEHMDEGFTAAAYPDVQENLKLTVDEQVIPEEPVSSTGTLSSLQHLAKDFSFGDQFLNDKPSEADNEKTTADTEAESMVSVTIQQDTSVIPPMTSPVIGPVPRPDSPNVHWPLPTTTTTTATTTTTLPLPPQPQQGPSDPIIIKRMGELEEFIANLVEENQALETRLDKQGSRINKLETMDLPKMIREQTVEFIDSQEIDRKINESVKEVVISSVKHAMRAPLRARFKDLPTSDMKEILLQRMLEENYDKGHAAHRIAYEALQDSIRRDECEDFDVDKAQEEGALMVADILDGDELRRIVKQDSTKPPPRSPPSPPPPPLPPSGALGASGTTGASDSA</sequence>
<feature type="compositionally biased region" description="Low complexity" evidence="2">
    <location>
        <begin position="870"/>
        <end position="885"/>
    </location>
</feature>
<keyword evidence="4" id="KW-1185">Reference proteome</keyword>
<organism evidence="3 4">
    <name type="scientific">Tanacetum coccineum</name>
    <dbReference type="NCBI Taxonomy" id="301880"/>
    <lineage>
        <taxon>Eukaryota</taxon>
        <taxon>Viridiplantae</taxon>
        <taxon>Streptophyta</taxon>
        <taxon>Embryophyta</taxon>
        <taxon>Tracheophyta</taxon>
        <taxon>Spermatophyta</taxon>
        <taxon>Magnoliopsida</taxon>
        <taxon>eudicotyledons</taxon>
        <taxon>Gunneridae</taxon>
        <taxon>Pentapetalae</taxon>
        <taxon>asterids</taxon>
        <taxon>campanulids</taxon>
        <taxon>Asterales</taxon>
        <taxon>Asteraceae</taxon>
        <taxon>Asteroideae</taxon>
        <taxon>Anthemideae</taxon>
        <taxon>Anthemidinae</taxon>
        <taxon>Tanacetum</taxon>
    </lineage>
</organism>
<feature type="non-terminal residue" evidence="3">
    <location>
        <position position="1"/>
    </location>
</feature>
<evidence type="ECO:0008006" key="5">
    <source>
        <dbReference type="Google" id="ProtNLM"/>
    </source>
</evidence>
<reference evidence="3" key="2">
    <citation type="submission" date="2022-01" db="EMBL/GenBank/DDBJ databases">
        <authorList>
            <person name="Yamashiro T."/>
            <person name="Shiraishi A."/>
            <person name="Satake H."/>
            <person name="Nakayama K."/>
        </authorList>
    </citation>
    <scope>NUCLEOTIDE SEQUENCE</scope>
</reference>
<feature type="region of interest" description="Disordered" evidence="2">
    <location>
        <begin position="600"/>
        <end position="624"/>
    </location>
</feature>
<feature type="compositionally biased region" description="Pro residues" evidence="2">
    <location>
        <begin position="853"/>
        <end position="869"/>
    </location>
</feature>
<reference evidence="3" key="1">
    <citation type="journal article" date="2022" name="Int. J. Mol. Sci.">
        <title>Draft Genome of Tanacetum Coccineum: Genomic Comparison of Closely Related Tanacetum-Family Plants.</title>
        <authorList>
            <person name="Yamashiro T."/>
            <person name="Shiraishi A."/>
            <person name="Nakayama K."/>
            <person name="Satake H."/>
        </authorList>
    </citation>
    <scope>NUCLEOTIDE SEQUENCE</scope>
</reference>
<accession>A0ABQ4XSZ8</accession>
<comment type="caution">
    <text evidence="3">The sequence shown here is derived from an EMBL/GenBank/DDBJ whole genome shotgun (WGS) entry which is preliminary data.</text>
</comment>
<feature type="region of interest" description="Disordered" evidence="2">
    <location>
        <begin position="281"/>
        <end position="342"/>
    </location>
</feature>
<protein>
    <recommendedName>
        <fullName evidence="5">Monodehydroascorbate reductase</fullName>
    </recommendedName>
</protein>
<feature type="compositionally biased region" description="Low complexity" evidence="2">
    <location>
        <begin position="659"/>
        <end position="674"/>
    </location>
</feature>